<evidence type="ECO:0000256" key="2">
    <source>
        <dbReference type="ARBA" id="ARBA00022448"/>
    </source>
</evidence>
<keyword evidence="4" id="KW-0029">Amino-acid transport</keyword>
<evidence type="ECO:0000256" key="1">
    <source>
        <dbReference type="ARBA" id="ARBA00010062"/>
    </source>
</evidence>
<comment type="similarity">
    <text evidence="1">Belongs to the leucine-binding protein family.</text>
</comment>
<feature type="chain" id="PRO_5039584000" description="Leucine-binding protein domain-containing protein" evidence="5">
    <location>
        <begin position="26"/>
        <end position="422"/>
    </location>
</feature>
<evidence type="ECO:0000256" key="4">
    <source>
        <dbReference type="ARBA" id="ARBA00022970"/>
    </source>
</evidence>
<keyword evidence="3 5" id="KW-0732">Signal</keyword>
<sequence>MSAFSTSRKFAGVVAAAAAISIALAGCSAAEEPAAPAAKGDGVLKLGAVIPLTGALAFLSPPEIAGIELAVADINAAGGVLGKPVEFSIEDSSDGDNPTVAPASATKLLSEGVDAIIGAAASGVTRLIIDQITDAKVVQISMSNTAPDLTTWDDGGFYFRTAPSDLLQGAIVGNEIVADGNENVAIIYQQTSYGEGLEAKAKSTIEAAGATVVSSVAFPEAETNFDSIVDQTLATNPDAILAISYDEFKKLAPALEKKGFDGSKLYLVDGNLANYSEESWAGYLEGAKGTLPGGKLDDAFKQRLMDIYKEKTGEELTEFAYGAETYDAVILLALAAQQAGDDSGEAIAANMQSVSSGGTKVSSYADGLAALEAGEDIDYEGYSGPIEFDEYGDPTGASIGIYQYGKEGTSDLINVVAGNSVQ</sequence>
<dbReference type="InterPro" id="IPR000709">
    <property type="entry name" value="Leu_Ile_Val-bd"/>
</dbReference>
<dbReference type="InterPro" id="IPR028081">
    <property type="entry name" value="Leu-bd"/>
</dbReference>
<evidence type="ECO:0000256" key="5">
    <source>
        <dbReference type="SAM" id="SignalP"/>
    </source>
</evidence>
<dbReference type="Pfam" id="PF13458">
    <property type="entry name" value="Peripla_BP_6"/>
    <property type="match status" value="1"/>
</dbReference>
<dbReference type="CDD" id="cd06346">
    <property type="entry name" value="PBP1_ABC_ligand_binding-like"/>
    <property type="match status" value="1"/>
</dbReference>
<name>A0A1D9E082_9MICO</name>
<feature type="domain" description="Leucine-binding protein" evidence="6">
    <location>
        <begin position="44"/>
        <end position="355"/>
    </location>
</feature>
<dbReference type="PANTHER" id="PTHR30483">
    <property type="entry name" value="LEUCINE-SPECIFIC-BINDING PROTEIN"/>
    <property type="match status" value="1"/>
</dbReference>
<keyword evidence="8" id="KW-1185">Reference proteome</keyword>
<dbReference type="KEGG" id="rpla:A4Z71_05740"/>
<dbReference type="PANTHER" id="PTHR30483:SF6">
    <property type="entry name" value="PERIPLASMIC BINDING PROTEIN OF ABC TRANSPORTER FOR NATURAL AMINO ACIDS"/>
    <property type="match status" value="1"/>
</dbReference>
<dbReference type="InterPro" id="IPR051010">
    <property type="entry name" value="BCAA_transport"/>
</dbReference>
<dbReference type="GO" id="GO:0006865">
    <property type="term" value="P:amino acid transport"/>
    <property type="evidence" value="ECO:0007669"/>
    <property type="project" value="UniProtKB-KW"/>
</dbReference>
<evidence type="ECO:0000313" key="7">
    <source>
        <dbReference type="EMBL" id="AOY56451.1"/>
    </source>
</evidence>
<organism evidence="7 8">
    <name type="scientific">Candidatus Rhodoluna planktonica</name>
    <dbReference type="NCBI Taxonomy" id="535712"/>
    <lineage>
        <taxon>Bacteria</taxon>
        <taxon>Bacillati</taxon>
        <taxon>Actinomycetota</taxon>
        <taxon>Actinomycetes</taxon>
        <taxon>Micrococcales</taxon>
        <taxon>Microbacteriaceae</taxon>
        <taxon>Luna cluster</taxon>
        <taxon>Luna-1 subcluster</taxon>
        <taxon>Rhodoluna</taxon>
    </lineage>
</organism>
<dbReference type="RefSeq" id="WP_070954956.1">
    <property type="nucleotide sequence ID" value="NZ_CP015208.1"/>
</dbReference>
<proteinExistence type="inferred from homology"/>
<feature type="signal peptide" evidence="5">
    <location>
        <begin position="1"/>
        <end position="25"/>
    </location>
</feature>
<dbReference type="Gene3D" id="3.40.50.2300">
    <property type="match status" value="2"/>
</dbReference>
<dbReference type="SUPFAM" id="SSF53822">
    <property type="entry name" value="Periplasmic binding protein-like I"/>
    <property type="match status" value="1"/>
</dbReference>
<evidence type="ECO:0000256" key="3">
    <source>
        <dbReference type="ARBA" id="ARBA00022729"/>
    </source>
</evidence>
<dbReference type="EMBL" id="CP015208">
    <property type="protein sequence ID" value="AOY56451.1"/>
    <property type="molecule type" value="Genomic_DNA"/>
</dbReference>
<accession>A0A1D9E082</accession>
<protein>
    <recommendedName>
        <fullName evidence="6">Leucine-binding protein domain-containing protein</fullName>
    </recommendedName>
</protein>
<dbReference type="InterPro" id="IPR028082">
    <property type="entry name" value="Peripla_BP_I"/>
</dbReference>
<dbReference type="AlphaFoldDB" id="A0A1D9E082"/>
<dbReference type="PRINTS" id="PR00337">
    <property type="entry name" value="LEUILEVALBP"/>
</dbReference>
<gene>
    <name evidence="7" type="ORF">A4Z71_05740</name>
</gene>
<evidence type="ECO:0000259" key="6">
    <source>
        <dbReference type="Pfam" id="PF13458"/>
    </source>
</evidence>
<keyword evidence="2" id="KW-0813">Transport</keyword>
<dbReference type="OrthoDB" id="7337537at2"/>
<dbReference type="Proteomes" id="UP000243784">
    <property type="component" value="Chromosome"/>
</dbReference>
<dbReference type="STRING" id="535712.A4Z71_05740"/>
<evidence type="ECO:0000313" key="8">
    <source>
        <dbReference type="Proteomes" id="UP000243784"/>
    </source>
</evidence>
<reference evidence="7 8" key="1">
    <citation type="journal article" date="2016" name="Biochim. Biophys. Acta">
        <title>Photochemical characterization of actinorhodopsin and its functional existence in the natural host.</title>
        <authorList>
            <person name="Nakamura S."/>
            <person name="Kikukawa T."/>
            <person name="Tamogami J."/>
            <person name="Kamiya M."/>
            <person name="Aizawa T."/>
            <person name="Hahn M.W."/>
            <person name="Ihara K."/>
            <person name="Kamo N."/>
            <person name="Demura M."/>
        </authorList>
    </citation>
    <scope>NUCLEOTIDE SEQUENCE [LARGE SCALE GENOMIC DNA]</scope>
    <source>
        <strain evidence="7 8">MWH-Dar1</strain>
    </source>
</reference>